<dbReference type="GO" id="GO:0046677">
    <property type="term" value="P:response to antibiotic"/>
    <property type="evidence" value="ECO:0007669"/>
    <property type="project" value="UniProtKB-KW"/>
</dbReference>
<feature type="domain" description="N-acetyltransferase" evidence="2">
    <location>
        <begin position="8"/>
        <end position="178"/>
    </location>
</feature>
<dbReference type="EMBL" id="QJJQ01000017">
    <property type="protein sequence ID" value="PXW82602.1"/>
    <property type="molecule type" value="Genomic_DNA"/>
</dbReference>
<keyword evidence="1" id="KW-0046">Antibiotic resistance</keyword>
<dbReference type="RefSeq" id="WP_110396993.1">
    <property type="nucleotide sequence ID" value="NZ_JADIJL010000005.1"/>
</dbReference>
<dbReference type="InterPro" id="IPR000182">
    <property type="entry name" value="GNAT_dom"/>
</dbReference>
<dbReference type="InterPro" id="IPR016181">
    <property type="entry name" value="Acyl_CoA_acyltransferase"/>
</dbReference>
<accession>A0A2V3VLB2</accession>
<gene>
    <name evidence="3" type="ORF">DFR56_11740</name>
</gene>
<reference evidence="3 4" key="1">
    <citation type="submission" date="2018-05" db="EMBL/GenBank/DDBJ databases">
        <title>Genomic Encyclopedia of Type Strains, Phase IV (KMG-IV): sequencing the most valuable type-strain genomes for metagenomic binning, comparative biology and taxonomic classification.</title>
        <authorList>
            <person name="Goeker M."/>
        </authorList>
    </citation>
    <scope>NUCLEOTIDE SEQUENCE [LARGE SCALE GENOMIC DNA]</scope>
    <source>
        <strain evidence="3 4">DSM 28556</strain>
    </source>
</reference>
<dbReference type="GO" id="GO:0016410">
    <property type="term" value="F:N-acyltransferase activity"/>
    <property type="evidence" value="ECO:0007669"/>
    <property type="project" value="TreeGrafter"/>
</dbReference>
<dbReference type="OrthoDB" id="9795206at2"/>
<dbReference type="SUPFAM" id="SSF55729">
    <property type="entry name" value="Acyl-CoA N-acyltransferases (Nat)"/>
    <property type="match status" value="1"/>
</dbReference>
<evidence type="ECO:0000313" key="3">
    <source>
        <dbReference type="EMBL" id="PXW82602.1"/>
    </source>
</evidence>
<proteinExistence type="predicted"/>
<keyword evidence="4" id="KW-1185">Reference proteome</keyword>
<dbReference type="AlphaFoldDB" id="A0A2V3VLB2"/>
<evidence type="ECO:0000259" key="2">
    <source>
        <dbReference type="PROSITE" id="PS51186"/>
    </source>
</evidence>
<organism evidence="3 4">
    <name type="scientific">Pseudogracilibacillus auburnensis</name>
    <dbReference type="NCBI Taxonomy" id="1494959"/>
    <lineage>
        <taxon>Bacteria</taxon>
        <taxon>Bacillati</taxon>
        <taxon>Bacillota</taxon>
        <taxon>Bacilli</taxon>
        <taxon>Bacillales</taxon>
        <taxon>Bacillaceae</taxon>
        <taxon>Pseudogracilibacillus</taxon>
    </lineage>
</organism>
<evidence type="ECO:0000313" key="4">
    <source>
        <dbReference type="Proteomes" id="UP000247978"/>
    </source>
</evidence>
<name>A0A2V3VLB2_9BACI</name>
<comment type="caution">
    <text evidence="3">The sequence shown here is derived from an EMBL/GenBank/DDBJ whole genome shotgun (WGS) entry which is preliminary data.</text>
</comment>
<evidence type="ECO:0000256" key="1">
    <source>
        <dbReference type="ARBA" id="ARBA00023251"/>
    </source>
</evidence>
<dbReference type="Proteomes" id="UP000247978">
    <property type="component" value="Unassembled WGS sequence"/>
</dbReference>
<dbReference type="Pfam" id="PF13523">
    <property type="entry name" value="Acetyltransf_8"/>
    <property type="match status" value="1"/>
</dbReference>
<protein>
    <submittedName>
        <fullName evidence="3">Aminoglycoside 6'-N-acetyltransferase</fullName>
    </submittedName>
</protein>
<dbReference type="PANTHER" id="PTHR31438">
    <property type="entry name" value="LYSINE N-ACYLTRANSFERASE C17G9.06C-RELATED"/>
    <property type="match status" value="1"/>
</dbReference>
<sequence length="181" mass="21667">MLFKNKDITLRHLQEKDKELLVKWLTNPFVLQYYEGRDNPHHLDQVEGKFYRRKDEATRCIVEYKGVAIGYAQYYKVNPETSHITDYFEKENVYGMDQFIGETNHWNKGIGTKLVKSMITFLMTEKHANAIIMDPQMTNDRAIRCYEKCGFKKIRILPKHEFHEGIYRDCWLMEFTVRKDG</sequence>
<dbReference type="PROSITE" id="PS51186">
    <property type="entry name" value="GNAT"/>
    <property type="match status" value="1"/>
</dbReference>
<keyword evidence="3" id="KW-0808">Transferase</keyword>
<dbReference type="Gene3D" id="3.40.630.30">
    <property type="match status" value="1"/>
</dbReference>
<dbReference type="PANTHER" id="PTHR31438:SF1">
    <property type="entry name" value="LYSINE N-ACYLTRANSFERASE C17G9.06C-RELATED"/>
    <property type="match status" value="1"/>
</dbReference>